<dbReference type="Pfam" id="PF12637">
    <property type="entry name" value="TSCPD"/>
    <property type="match status" value="1"/>
</dbReference>
<gene>
    <name evidence="7" type="ORF">CLCHR_27430</name>
    <name evidence="8" type="ORF">D2A34_02735</name>
</gene>
<dbReference type="InterPro" id="IPR023806">
    <property type="entry name" value="CHP03905"/>
</dbReference>
<reference evidence="7 9" key="1">
    <citation type="submission" date="2017-03" db="EMBL/GenBank/DDBJ databases">
        <title>Genome sequence of Clostridium chromiireducens DSM 23318.</title>
        <authorList>
            <person name="Poehlein A."/>
            <person name="Daniel R."/>
        </authorList>
    </citation>
    <scope>NUCLEOTIDE SEQUENCE [LARGE SCALE GENOMIC DNA]</scope>
    <source>
        <strain evidence="7 9">DSM 23318</strain>
    </source>
</reference>
<dbReference type="GO" id="GO:0000166">
    <property type="term" value="F:nucleotide binding"/>
    <property type="evidence" value="ECO:0007669"/>
    <property type="project" value="UniProtKB-KW"/>
</dbReference>
<organism evidence="7 9">
    <name type="scientific">Clostridium chromiireducens</name>
    <dbReference type="NCBI Taxonomy" id="225345"/>
    <lineage>
        <taxon>Bacteria</taxon>
        <taxon>Bacillati</taxon>
        <taxon>Bacillota</taxon>
        <taxon>Clostridia</taxon>
        <taxon>Eubacteriales</taxon>
        <taxon>Clostridiaceae</taxon>
        <taxon>Clostridium</taxon>
    </lineage>
</organism>
<dbReference type="STRING" id="225345.CLCHR_27430"/>
<dbReference type="EC" id="1.17.4.1" evidence="2"/>
<evidence type="ECO:0000256" key="2">
    <source>
        <dbReference type="ARBA" id="ARBA00012274"/>
    </source>
</evidence>
<accession>A0A1V4IM80</accession>
<dbReference type="GO" id="GO:0071897">
    <property type="term" value="P:DNA biosynthetic process"/>
    <property type="evidence" value="ECO:0007669"/>
    <property type="project" value="UniProtKB-KW"/>
</dbReference>
<dbReference type="AlphaFoldDB" id="A0A1V4IM80"/>
<keyword evidence="3" id="KW-0237">DNA synthesis</keyword>
<dbReference type="EMBL" id="MZGT01000035">
    <property type="protein sequence ID" value="OPJ60930.1"/>
    <property type="molecule type" value="Genomic_DNA"/>
</dbReference>
<dbReference type="GO" id="GO:0004748">
    <property type="term" value="F:ribonucleoside-diphosphate reductase activity, thioredoxin disulfide as acceptor"/>
    <property type="evidence" value="ECO:0007669"/>
    <property type="project" value="UniProtKB-EC"/>
</dbReference>
<comment type="catalytic activity">
    <reaction evidence="5">
        <text>a 2'-deoxyribonucleoside 5'-diphosphate + [thioredoxin]-disulfide + H2O = a ribonucleoside 5'-diphosphate + [thioredoxin]-dithiol</text>
        <dbReference type="Rhea" id="RHEA:23252"/>
        <dbReference type="Rhea" id="RHEA-COMP:10698"/>
        <dbReference type="Rhea" id="RHEA-COMP:10700"/>
        <dbReference type="ChEBI" id="CHEBI:15377"/>
        <dbReference type="ChEBI" id="CHEBI:29950"/>
        <dbReference type="ChEBI" id="CHEBI:50058"/>
        <dbReference type="ChEBI" id="CHEBI:57930"/>
        <dbReference type="ChEBI" id="CHEBI:73316"/>
        <dbReference type="EC" id="1.17.4.1"/>
    </reaction>
</comment>
<reference evidence="8 10" key="2">
    <citation type="submission" date="2018-08" db="EMBL/GenBank/DDBJ databases">
        <title>Genome of Clostridium chromiireducens C1, DSM12136.</title>
        <authorList>
            <person name="Xing M."/>
            <person name="Wei Y."/>
            <person name="Ang E.L."/>
            <person name="Zhao H."/>
            <person name="Zhang Y."/>
        </authorList>
    </citation>
    <scope>NUCLEOTIDE SEQUENCE [LARGE SCALE GENOMIC DNA]</scope>
    <source>
        <strain evidence="8 10">C1</strain>
    </source>
</reference>
<keyword evidence="9" id="KW-1185">Reference proteome</keyword>
<dbReference type="Proteomes" id="UP000191056">
    <property type="component" value="Unassembled WGS sequence"/>
</dbReference>
<evidence type="ECO:0000256" key="5">
    <source>
        <dbReference type="ARBA" id="ARBA00047754"/>
    </source>
</evidence>
<dbReference type="RefSeq" id="WP_079440378.1">
    <property type="nucleotide sequence ID" value="NZ_MZGT01000035.1"/>
</dbReference>
<dbReference type="NCBIfam" id="TIGR03905">
    <property type="entry name" value="TIGR03905_4_Cys"/>
    <property type="match status" value="1"/>
</dbReference>
<evidence type="ECO:0000256" key="4">
    <source>
        <dbReference type="ARBA" id="ARBA00022741"/>
    </source>
</evidence>
<feature type="domain" description="TSCPD" evidence="6">
    <location>
        <begin position="4"/>
        <end position="80"/>
    </location>
</feature>
<sequence length="85" mass="9344">MSNQYITNGICPKIISFDLDNNVVHNVTFIGGGCNGNLKAICKIVEGMTVEEIEENFKGINCNSKGTSCTDQLAIAIREKYEKIE</sequence>
<comment type="similarity">
    <text evidence="1">Belongs to the ribonucleoside diphosphate reductase class-2 family.</text>
</comment>
<dbReference type="Proteomes" id="UP000265930">
    <property type="component" value="Unassembled WGS sequence"/>
</dbReference>
<evidence type="ECO:0000313" key="9">
    <source>
        <dbReference type="Proteomes" id="UP000191056"/>
    </source>
</evidence>
<dbReference type="EMBL" id="QXDJ01000001">
    <property type="protein sequence ID" value="RII36314.1"/>
    <property type="molecule type" value="Genomic_DNA"/>
</dbReference>
<proteinExistence type="inferred from homology"/>
<evidence type="ECO:0000313" key="8">
    <source>
        <dbReference type="EMBL" id="RII36314.1"/>
    </source>
</evidence>
<dbReference type="InterPro" id="IPR024434">
    <property type="entry name" value="TSCPD_dom"/>
</dbReference>
<dbReference type="OrthoDB" id="9801525at2"/>
<protein>
    <recommendedName>
        <fullName evidence="2">ribonucleoside-diphosphate reductase</fullName>
        <ecNumber evidence="2">1.17.4.1</ecNumber>
    </recommendedName>
</protein>
<evidence type="ECO:0000256" key="1">
    <source>
        <dbReference type="ARBA" id="ARBA00007405"/>
    </source>
</evidence>
<name>A0A1V4IM80_9CLOT</name>
<keyword evidence="4" id="KW-0547">Nucleotide-binding</keyword>
<evidence type="ECO:0000259" key="6">
    <source>
        <dbReference type="Pfam" id="PF12637"/>
    </source>
</evidence>
<evidence type="ECO:0000313" key="7">
    <source>
        <dbReference type="EMBL" id="OPJ60930.1"/>
    </source>
</evidence>
<evidence type="ECO:0000313" key="10">
    <source>
        <dbReference type="Proteomes" id="UP000265930"/>
    </source>
</evidence>
<evidence type="ECO:0000256" key="3">
    <source>
        <dbReference type="ARBA" id="ARBA00022634"/>
    </source>
</evidence>
<comment type="caution">
    <text evidence="7">The sequence shown here is derived from an EMBL/GenBank/DDBJ whole genome shotgun (WGS) entry which is preliminary data.</text>
</comment>